<feature type="compositionally biased region" description="Basic and acidic residues" evidence="8">
    <location>
        <begin position="595"/>
        <end position="618"/>
    </location>
</feature>
<proteinExistence type="inferred from homology"/>
<keyword evidence="4 7" id="KW-0812">Transmembrane</keyword>
<feature type="transmembrane region" description="Helical" evidence="9">
    <location>
        <begin position="545"/>
        <end position="567"/>
    </location>
</feature>
<feature type="transmembrane region" description="Helical" evidence="9">
    <location>
        <begin position="265"/>
        <end position="286"/>
    </location>
</feature>
<feature type="transmembrane region" description="Helical" evidence="9">
    <location>
        <begin position="436"/>
        <end position="458"/>
    </location>
</feature>
<evidence type="ECO:0000313" key="10">
    <source>
        <dbReference type="EMBL" id="KAJ9150784.1"/>
    </source>
</evidence>
<feature type="transmembrane region" description="Helical" evidence="9">
    <location>
        <begin position="404"/>
        <end position="424"/>
    </location>
</feature>
<evidence type="ECO:0000256" key="8">
    <source>
        <dbReference type="SAM" id="MobiDB-lite"/>
    </source>
</evidence>
<keyword evidence="11" id="KW-1185">Reference proteome</keyword>
<evidence type="ECO:0000256" key="2">
    <source>
        <dbReference type="ARBA" id="ARBA00005982"/>
    </source>
</evidence>
<feature type="transmembrane region" description="Helical" evidence="9">
    <location>
        <begin position="179"/>
        <end position="198"/>
    </location>
</feature>
<dbReference type="EMBL" id="JANBVO010000007">
    <property type="protein sequence ID" value="KAJ9150784.1"/>
    <property type="molecule type" value="Genomic_DNA"/>
</dbReference>
<name>A0AA38VH34_9PEZI</name>
<gene>
    <name evidence="10" type="ORF">NKR23_g3416</name>
</gene>
<comment type="subcellular location">
    <subcellularLocation>
        <location evidence="1 7">Membrane</location>
        <topology evidence="1 7">Multi-pass membrane protein</topology>
    </subcellularLocation>
</comment>
<feature type="transmembrane region" description="Helical" evidence="9">
    <location>
        <begin position="518"/>
        <end position="539"/>
    </location>
</feature>
<dbReference type="InterPro" id="IPR036259">
    <property type="entry name" value="MFS_trans_sf"/>
</dbReference>
<evidence type="ECO:0000256" key="5">
    <source>
        <dbReference type="ARBA" id="ARBA00022989"/>
    </source>
</evidence>
<evidence type="ECO:0000256" key="3">
    <source>
        <dbReference type="ARBA" id="ARBA00022448"/>
    </source>
</evidence>
<comment type="caution">
    <text evidence="10">The sequence shown here is derived from an EMBL/GenBank/DDBJ whole genome shotgun (WGS) entry which is preliminary data.</text>
</comment>
<keyword evidence="6 9" id="KW-0472">Membrane</keyword>
<reference evidence="10" key="1">
    <citation type="submission" date="2022-07" db="EMBL/GenBank/DDBJ databases">
        <title>Fungi with potential for degradation of polypropylene.</title>
        <authorList>
            <person name="Gostincar C."/>
        </authorList>
    </citation>
    <scope>NUCLEOTIDE SEQUENCE</scope>
    <source>
        <strain evidence="10">EXF-13308</strain>
    </source>
</reference>
<dbReference type="Proteomes" id="UP001174694">
    <property type="component" value="Unassembled WGS sequence"/>
</dbReference>
<dbReference type="PANTHER" id="PTHR11654">
    <property type="entry name" value="OLIGOPEPTIDE TRANSPORTER-RELATED"/>
    <property type="match status" value="1"/>
</dbReference>
<feature type="region of interest" description="Disordered" evidence="8">
    <location>
        <begin position="587"/>
        <end position="618"/>
    </location>
</feature>
<dbReference type="GO" id="GO:0071916">
    <property type="term" value="F:dipeptide transmembrane transporter activity"/>
    <property type="evidence" value="ECO:0007669"/>
    <property type="project" value="UniProtKB-ARBA"/>
</dbReference>
<comment type="similarity">
    <text evidence="2 7">Belongs to the major facilitator superfamily. Proton-dependent oligopeptide transporter (POT/PTR) (TC 2.A.17) family.</text>
</comment>
<dbReference type="AlphaFoldDB" id="A0AA38VH34"/>
<protein>
    <submittedName>
        <fullName evidence="10">Oligopeptide transporter</fullName>
    </submittedName>
</protein>
<feature type="transmembrane region" description="Helical" evidence="9">
    <location>
        <begin position="153"/>
        <end position="173"/>
    </location>
</feature>
<dbReference type="InterPro" id="IPR000109">
    <property type="entry name" value="POT_fam"/>
</dbReference>
<organism evidence="10 11">
    <name type="scientific">Pleurostoma richardsiae</name>
    <dbReference type="NCBI Taxonomy" id="41990"/>
    <lineage>
        <taxon>Eukaryota</taxon>
        <taxon>Fungi</taxon>
        <taxon>Dikarya</taxon>
        <taxon>Ascomycota</taxon>
        <taxon>Pezizomycotina</taxon>
        <taxon>Sordariomycetes</taxon>
        <taxon>Sordariomycetidae</taxon>
        <taxon>Calosphaeriales</taxon>
        <taxon>Pleurostomataceae</taxon>
        <taxon>Pleurostoma</taxon>
    </lineage>
</organism>
<dbReference type="FunFam" id="1.20.1250.20:FF:000085">
    <property type="entry name" value="MFS peptide transporter Ptr2"/>
    <property type="match status" value="1"/>
</dbReference>
<feature type="region of interest" description="Disordered" evidence="8">
    <location>
        <begin position="94"/>
        <end position="113"/>
    </location>
</feature>
<dbReference type="Pfam" id="PF00854">
    <property type="entry name" value="PTR2"/>
    <property type="match status" value="1"/>
</dbReference>
<dbReference type="SUPFAM" id="SSF103473">
    <property type="entry name" value="MFS general substrate transporter"/>
    <property type="match status" value="1"/>
</dbReference>
<accession>A0AA38VH34</accession>
<dbReference type="Gene3D" id="1.20.1250.20">
    <property type="entry name" value="MFS general substrate transporter like domains"/>
    <property type="match status" value="1"/>
</dbReference>
<feature type="transmembrane region" description="Helical" evidence="9">
    <location>
        <begin position="357"/>
        <end position="377"/>
    </location>
</feature>
<keyword evidence="5 9" id="KW-1133">Transmembrane helix</keyword>
<feature type="transmembrane region" description="Helical" evidence="9">
    <location>
        <begin position="240"/>
        <end position="259"/>
    </location>
</feature>
<dbReference type="PROSITE" id="PS01023">
    <property type="entry name" value="PTR2_2"/>
    <property type="match status" value="1"/>
</dbReference>
<dbReference type="InterPro" id="IPR018456">
    <property type="entry name" value="PTR2_symporter_CS"/>
</dbReference>
<evidence type="ECO:0000256" key="7">
    <source>
        <dbReference type="RuleBase" id="RU003755"/>
    </source>
</evidence>
<sequence length="618" mass="68496">MSAVGTVDAVEAAAAQVKGIGLPEETRDLDGRHDDNISDDAVIIPTEEEMHSLRRVPAPIPYIAFTIAFVELCERFAYYGTTAVMTNFIQKDLPPGSTTGNDPHPNGHPGALGAGQRASTGLVTFNRFWAYFIPLFGGYLADTKWGRFKTIHAAIAMAMLGHIIIIISAVPSVIKHPNGALGCFSVGLVFFGIGVGGFKPNISPLMAEQLNAKPMHVDTLRSGERVIIDPALTTQRMFMYFYLFINIGSIVGQITMVYAERYVGFWLSFTLPTIMFALCPLVLAVFHKKYRTRPPTGSVLGKSMQLIRYALKDKVSWNPSKTLANIRDPTFWEDVKPSRVEKRPHWMTFDDLWVDEVARGVKACLVFSFYPLFWLAYNQIDNNLVSQANTMELHGVPNDLLNNLNPLGIIIMIPILDNIIYPLLRRAKIRFSPLKRMCAGFFIACSAMIWATVVQYYIYKLGPCGHHMNSCDNVPAPINVWSQAGSYVLIGLAEIMASITGLEYAYTKAPANMKSLVFGFYNFTSAISAAIGQAFVSLSDDPLLVWNYGSVAIIAFVGGLMFWWFFVRPWDAQEEAMNLLKESAYKGDNLGGVPDSEKLAGLDEKHSHEPDQAVADKV</sequence>
<dbReference type="GO" id="GO:0005886">
    <property type="term" value="C:plasma membrane"/>
    <property type="evidence" value="ECO:0007669"/>
    <property type="project" value="UniProtKB-ARBA"/>
</dbReference>
<evidence type="ECO:0000313" key="11">
    <source>
        <dbReference type="Proteomes" id="UP001174694"/>
    </source>
</evidence>
<evidence type="ECO:0000256" key="4">
    <source>
        <dbReference type="ARBA" id="ARBA00022692"/>
    </source>
</evidence>
<evidence type="ECO:0000256" key="6">
    <source>
        <dbReference type="ARBA" id="ARBA00023136"/>
    </source>
</evidence>
<evidence type="ECO:0000256" key="9">
    <source>
        <dbReference type="SAM" id="Phobius"/>
    </source>
</evidence>
<feature type="transmembrane region" description="Helical" evidence="9">
    <location>
        <begin position="484"/>
        <end position="506"/>
    </location>
</feature>
<evidence type="ECO:0000256" key="1">
    <source>
        <dbReference type="ARBA" id="ARBA00004141"/>
    </source>
</evidence>
<keyword evidence="3 7" id="KW-0813">Transport</keyword>